<organism evidence="2 3">
    <name type="scientific">Phytophthora palmivora</name>
    <dbReference type="NCBI Taxonomy" id="4796"/>
    <lineage>
        <taxon>Eukaryota</taxon>
        <taxon>Sar</taxon>
        <taxon>Stramenopiles</taxon>
        <taxon>Oomycota</taxon>
        <taxon>Peronosporomycetes</taxon>
        <taxon>Peronosporales</taxon>
        <taxon>Peronosporaceae</taxon>
        <taxon>Phytophthora</taxon>
    </lineage>
</organism>
<accession>A0A2P4Y2J6</accession>
<dbReference type="OrthoDB" id="128207at2759"/>
<evidence type="ECO:0000313" key="3">
    <source>
        <dbReference type="Proteomes" id="UP000237271"/>
    </source>
</evidence>
<evidence type="ECO:0000313" key="2">
    <source>
        <dbReference type="EMBL" id="POM72026.1"/>
    </source>
</evidence>
<reference evidence="2 3" key="1">
    <citation type="journal article" date="2017" name="Genome Biol. Evol.">
        <title>Phytophthora megakarya and P. palmivora, closely related causal agents of cacao black pod rot, underwent increases in genome sizes and gene numbers by different mechanisms.</title>
        <authorList>
            <person name="Ali S.S."/>
            <person name="Shao J."/>
            <person name="Lary D.J."/>
            <person name="Kronmiller B."/>
            <person name="Shen D."/>
            <person name="Strem M.D."/>
            <person name="Amoako-Attah I."/>
            <person name="Akrofi A.Y."/>
            <person name="Begoude B.A."/>
            <person name="Ten Hoopen G.M."/>
            <person name="Coulibaly K."/>
            <person name="Kebe B.I."/>
            <person name="Melnick R.L."/>
            <person name="Guiltinan M.J."/>
            <person name="Tyler B.M."/>
            <person name="Meinhardt L.W."/>
            <person name="Bailey B.A."/>
        </authorList>
    </citation>
    <scope>NUCLEOTIDE SEQUENCE [LARGE SCALE GENOMIC DNA]</scope>
    <source>
        <strain evidence="3">sbr112.9</strain>
    </source>
</reference>
<protein>
    <submittedName>
        <fullName evidence="2">Uncharacterized protein</fullName>
    </submittedName>
</protein>
<keyword evidence="3" id="KW-1185">Reference proteome</keyword>
<proteinExistence type="predicted"/>
<dbReference type="EMBL" id="NCKW01006376">
    <property type="protein sequence ID" value="POM72026.1"/>
    <property type="molecule type" value="Genomic_DNA"/>
</dbReference>
<dbReference type="Proteomes" id="UP000237271">
    <property type="component" value="Unassembled WGS sequence"/>
</dbReference>
<evidence type="ECO:0000256" key="1">
    <source>
        <dbReference type="SAM" id="MobiDB-lite"/>
    </source>
</evidence>
<dbReference type="AlphaFoldDB" id="A0A2P4Y2J6"/>
<gene>
    <name evidence="2" type="ORF">PHPALM_11337</name>
</gene>
<feature type="compositionally biased region" description="Acidic residues" evidence="1">
    <location>
        <begin position="110"/>
        <end position="120"/>
    </location>
</feature>
<name>A0A2P4Y2J6_9STRA</name>
<comment type="caution">
    <text evidence="2">The sequence shown here is derived from an EMBL/GenBank/DDBJ whole genome shotgun (WGS) entry which is preliminary data.</text>
</comment>
<feature type="region of interest" description="Disordered" evidence="1">
    <location>
        <begin position="110"/>
        <end position="132"/>
    </location>
</feature>
<sequence length="203" mass="23146">MKKLKSMRKYRLGVHGSLREDVEDDSEVLDGQPIRARHKSLAPMIHTLLPGLMQSSHLPTSPTKFIREKHDIGKFETHDRKWKATIDGEVEKFMYPSLRLETLYLQEDGLDPDAIDDSDDSTTKPMPSPKTIDEVLTSTSKVSWELEHVIPNPVPAGPVQVVDSKRLIFDQKLQDAEVTLRKREAASLRLNNSIMSMEYPQED</sequence>